<dbReference type="RefSeq" id="WP_150769305.1">
    <property type="nucleotide sequence ID" value="NZ_CABVIY010000002.1"/>
</dbReference>
<dbReference type="OrthoDB" id="6879995at2"/>
<reference evidence="3 4" key="1">
    <citation type="submission" date="2019-09" db="EMBL/GenBank/DDBJ databases">
        <authorList>
            <person name="Chandra G."/>
            <person name="Truman W A."/>
        </authorList>
    </citation>
    <scope>NUCLEOTIDE SEQUENCE [LARGE SCALE GENOMIC DNA]</scope>
    <source>
        <strain evidence="3">PS918</strain>
    </source>
</reference>
<proteinExistence type="predicted"/>
<evidence type="ECO:0000256" key="1">
    <source>
        <dbReference type="ARBA" id="ARBA00022737"/>
    </source>
</evidence>
<evidence type="ECO:0000313" key="4">
    <source>
        <dbReference type="Proteomes" id="UP000326611"/>
    </source>
</evidence>
<evidence type="ECO:0000313" key="3">
    <source>
        <dbReference type="EMBL" id="VVP71045.1"/>
    </source>
</evidence>
<gene>
    <name evidence="3" type="ORF">PS918_01118</name>
</gene>
<dbReference type="PANTHER" id="PTHR24180">
    <property type="entry name" value="CYCLIN-DEPENDENT KINASE INHIBITOR 2C-RELATED"/>
    <property type="match status" value="1"/>
</dbReference>
<accession>A0A5E7RBA0</accession>
<dbReference type="InterPro" id="IPR036770">
    <property type="entry name" value="Ankyrin_rpt-contain_sf"/>
</dbReference>
<dbReference type="AlphaFoldDB" id="A0A5E7RBA0"/>
<protein>
    <submittedName>
        <fullName evidence="3">Uncharacterized protein</fullName>
    </submittedName>
</protein>
<dbReference type="EMBL" id="CABVIY010000002">
    <property type="protein sequence ID" value="VVP71045.1"/>
    <property type="molecule type" value="Genomic_DNA"/>
</dbReference>
<evidence type="ECO:0000256" key="2">
    <source>
        <dbReference type="ARBA" id="ARBA00023043"/>
    </source>
</evidence>
<keyword evidence="2" id="KW-0040">ANK repeat</keyword>
<name>A0A5E7RBA0_PSEFL</name>
<dbReference type="Proteomes" id="UP000326611">
    <property type="component" value="Unassembled WGS sequence"/>
</dbReference>
<dbReference type="SUPFAM" id="SSF48403">
    <property type="entry name" value="Ankyrin repeat"/>
    <property type="match status" value="1"/>
</dbReference>
<dbReference type="Pfam" id="PF12796">
    <property type="entry name" value="Ank_2"/>
    <property type="match status" value="1"/>
</dbReference>
<keyword evidence="1" id="KW-0677">Repeat</keyword>
<dbReference type="InterPro" id="IPR002110">
    <property type="entry name" value="Ankyrin_rpt"/>
</dbReference>
<organism evidence="3 4">
    <name type="scientific">Pseudomonas fluorescens</name>
    <dbReference type="NCBI Taxonomy" id="294"/>
    <lineage>
        <taxon>Bacteria</taxon>
        <taxon>Pseudomonadati</taxon>
        <taxon>Pseudomonadota</taxon>
        <taxon>Gammaproteobacteria</taxon>
        <taxon>Pseudomonadales</taxon>
        <taxon>Pseudomonadaceae</taxon>
        <taxon>Pseudomonas</taxon>
    </lineage>
</organism>
<dbReference type="SMART" id="SM00248">
    <property type="entry name" value="ANK"/>
    <property type="match status" value="3"/>
</dbReference>
<sequence>MPYTPDLLVLLHKTLATTKCCVDDWVGLGLGNWHASVLLDSTQYLSSLDPLTFNERGLAGETPLDIAYRLNRVALIERLEALGAVGDKHIQDWKGRGTFMPHDKYMHLPAKQGKIKILESRFRLGGSLNDRDMDGNTPIHWLAIHGHFKAVRYFTDNYRMFELDMNAKNNEGNTARNLAILNGHHDVAGQLLIREIDNYISATRLWHELSAGWTGKLPSRNA</sequence>
<dbReference type="Gene3D" id="1.25.40.20">
    <property type="entry name" value="Ankyrin repeat-containing domain"/>
    <property type="match status" value="1"/>
</dbReference>
<dbReference type="InterPro" id="IPR051637">
    <property type="entry name" value="Ank_repeat_dom-contain_49"/>
</dbReference>
<dbReference type="PANTHER" id="PTHR24180:SF45">
    <property type="entry name" value="POLY [ADP-RIBOSE] POLYMERASE TANKYRASE"/>
    <property type="match status" value="1"/>
</dbReference>